<keyword evidence="2" id="KW-0961">Cell wall biogenesis/degradation</keyword>
<dbReference type="EMBL" id="JAMBOL010000001">
    <property type="protein sequence ID" value="MCM3712745.1"/>
    <property type="molecule type" value="Genomic_DNA"/>
</dbReference>
<dbReference type="GO" id="GO:0071555">
    <property type="term" value="P:cell wall organization"/>
    <property type="evidence" value="ECO:0007669"/>
    <property type="project" value="UniProtKB-KW"/>
</dbReference>
<keyword evidence="6" id="KW-1185">Reference proteome</keyword>
<feature type="domain" description="SH3b" evidence="4">
    <location>
        <begin position="111"/>
        <end position="173"/>
    </location>
</feature>
<dbReference type="SMART" id="SM00646">
    <property type="entry name" value="Ami_3"/>
    <property type="match status" value="1"/>
</dbReference>
<evidence type="ECO:0000259" key="4">
    <source>
        <dbReference type="PROSITE" id="PS51781"/>
    </source>
</evidence>
<accession>A0A9X2IM67</accession>
<dbReference type="Gene3D" id="3.40.630.40">
    <property type="entry name" value="Zn-dependent exopeptidases"/>
    <property type="match status" value="1"/>
</dbReference>
<dbReference type="Gene3D" id="2.30.30.40">
    <property type="entry name" value="SH3 Domains"/>
    <property type="match status" value="2"/>
</dbReference>
<dbReference type="GO" id="GO:0008745">
    <property type="term" value="F:N-acetylmuramoyl-L-alanine amidase activity"/>
    <property type="evidence" value="ECO:0007669"/>
    <property type="project" value="UniProtKB-EC"/>
</dbReference>
<evidence type="ECO:0000256" key="2">
    <source>
        <dbReference type="ARBA" id="ARBA00023316"/>
    </source>
</evidence>
<dbReference type="InterPro" id="IPR003646">
    <property type="entry name" value="SH3-like_bac-type"/>
</dbReference>
<dbReference type="Pfam" id="PF08239">
    <property type="entry name" value="SH3_3"/>
    <property type="match status" value="2"/>
</dbReference>
<dbReference type="InterPro" id="IPR002508">
    <property type="entry name" value="MurNAc-LAA_cat"/>
</dbReference>
<dbReference type="Pfam" id="PF01520">
    <property type="entry name" value="Amidase_3"/>
    <property type="match status" value="1"/>
</dbReference>
<proteinExistence type="predicted"/>
<organism evidence="5 6">
    <name type="scientific">Halalkalibacter oceani</name>
    <dbReference type="NCBI Taxonomy" id="1653776"/>
    <lineage>
        <taxon>Bacteria</taxon>
        <taxon>Bacillati</taxon>
        <taxon>Bacillota</taxon>
        <taxon>Bacilli</taxon>
        <taxon>Bacillales</taxon>
        <taxon>Bacillaceae</taxon>
        <taxon>Halalkalibacter</taxon>
    </lineage>
</organism>
<evidence type="ECO:0000256" key="3">
    <source>
        <dbReference type="SAM" id="SignalP"/>
    </source>
</evidence>
<dbReference type="GO" id="GO:0009253">
    <property type="term" value="P:peptidoglycan catabolic process"/>
    <property type="evidence" value="ECO:0007669"/>
    <property type="project" value="InterPro"/>
</dbReference>
<dbReference type="GO" id="GO:0030288">
    <property type="term" value="C:outer membrane-bounded periplasmic space"/>
    <property type="evidence" value="ECO:0007669"/>
    <property type="project" value="TreeGrafter"/>
</dbReference>
<dbReference type="PROSITE" id="PS51781">
    <property type="entry name" value="SH3B"/>
    <property type="match status" value="2"/>
</dbReference>
<dbReference type="InterPro" id="IPR050695">
    <property type="entry name" value="N-acetylmuramoyl_amidase_3"/>
</dbReference>
<reference evidence="5" key="1">
    <citation type="submission" date="2022-05" db="EMBL/GenBank/DDBJ databases">
        <title>Comparative Genomics of Spacecraft Associated Microbes.</title>
        <authorList>
            <person name="Tran M.T."/>
            <person name="Wright A."/>
            <person name="Seuylemezian A."/>
            <person name="Eisen J."/>
            <person name="Coil D."/>
        </authorList>
    </citation>
    <scope>NUCLEOTIDE SEQUENCE</scope>
    <source>
        <strain evidence="5">214.1.1</strain>
    </source>
</reference>
<evidence type="ECO:0000313" key="5">
    <source>
        <dbReference type="EMBL" id="MCM3712745.1"/>
    </source>
</evidence>
<dbReference type="PANTHER" id="PTHR30404:SF0">
    <property type="entry name" value="N-ACETYLMURAMOYL-L-ALANINE AMIDASE AMIC"/>
    <property type="match status" value="1"/>
</dbReference>
<dbReference type="CDD" id="cd02696">
    <property type="entry name" value="MurNAc-LAA"/>
    <property type="match status" value="1"/>
</dbReference>
<feature type="signal peptide" evidence="3">
    <location>
        <begin position="1"/>
        <end position="27"/>
    </location>
</feature>
<sequence length="361" mass="39218">MTQFHRRTAFILILFFMFALSPSFAGAEGAKWGTVTSDSSLLVREQPGQQGNIIGKLNPGEKIEYISHTNGWAQITYKGRMGFVSLDYISEGTEQPRSNGEQAASSKSAANQAGTVTADTLLVRSEPGRSAAIIGQLHAGQAVDYTPLPYDWAQISYNGQIGYVSEIYLASQHAPALQIASTESDRSSGPIQKVMIDPGHGGSDPGAILGTTYEKDLNLEIALQIQKALEEGGFTVDMTRTTDSFVSLEERVLSAIRANADLFISVHANSHYNRTIKGLETHYYGSQELATILNQELQAVNGSGLRGLYQSDFYVLRNTTVPAFLIEAGYLSNEEDLALLQSPSYHVALGEAVKRAVQKMN</sequence>
<evidence type="ECO:0000313" key="6">
    <source>
        <dbReference type="Proteomes" id="UP001139179"/>
    </source>
</evidence>
<comment type="caution">
    <text evidence="5">The sequence shown here is derived from an EMBL/GenBank/DDBJ whole genome shotgun (WGS) entry which is preliminary data.</text>
</comment>
<feature type="chain" id="PRO_5040868552" evidence="3">
    <location>
        <begin position="28"/>
        <end position="361"/>
    </location>
</feature>
<dbReference type="SMART" id="SM00287">
    <property type="entry name" value="SH3b"/>
    <property type="match status" value="2"/>
</dbReference>
<protein>
    <submittedName>
        <fullName evidence="5">N-acetylmuramoyl-L-alanine amidase</fullName>
        <ecNumber evidence="5">3.5.1.28</ecNumber>
    </submittedName>
</protein>
<keyword evidence="3" id="KW-0732">Signal</keyword>
<name>A0A9X2IM67_9BACI</name>
<evidence type="ECO:0000256" key="1">
    <source>
        <dbReference type="ARBA" id="ARBA00022801"/>
    </source>
</evidence>
<gene>
    <name evidence="5" type="ORF">M3202_01500</name>
</gene>
<keyword evidence="1 5" id="KW-0378">Hydrolase</keyword>
<dbReference type="AlphaFoldDB" id="A0A9X2IM67"/>
<dbReference type="EC" id="3.5.1.28" evidence="5"/>
<dbReference type="PANTHER" id="PTHR30404">
    <property type="entry name" value="N-ACETYLMURAMOYL-L-ALANINE AMIDASE"/>
    <property type="match status" value="1"/>
</dbReference>
<dbReference type="SUPFAM" id="SSF53187">
    <property type="entry name" value="Zn-dependent exopeptidases"/>
    <property type="match status" value="1"/>
</dbReference>
<dbReference type="Proteomes" id="UP001139179">
    <property type="component" value="Unassembled WGS sequence"/>
</dbReference>
<feature type="domain" description="SH3b" evidence="4">
    <location>
        <begin position="30"/>
        <end position="93"/>
    </location>
</feature>
<dbReference type="RefSeq" id="WP_251221601.1">
    <property type="nucleotide sequence ID" value="NZ_JAMBOL010000001.1"/>
</dbReference>